<feature type="transmembrane region" description="Helical" evidence="1">
    <location>
        <begin position="20"/>
        <end position="37"/>
    </location>
</feature>
<keyword evidence="1" id="KW-1133">Transmembrane helix</keyword>
<keyword evidence="3" id="KW-1185">Reference proteome</keyword>
<name>A0A1W1Y3W5_9BURK</name>
<gene>
    <name evidence="2" type="ORF">SAMN06296008_101295</name>
</gene>
<dbReference type="Proteomes" id="UP000192708">
    <property type="component" value="Unassembled WGS sequence"/>
</dbReference>
<accession>A0A1W1Y3W5</accession>
<sequence>MKISRVKKIQKSTQRVLFPLRFMWLKLSILLCMSFLLDSCRYPKQPEYWNCHGTNTQVVINKNKNKLEIYEGRQVLMIEIFNQSLSQFAAPATFGRYEICINNSEKVIFKYPNCSSMEDQNGVLKEYQREGVLSKNTGFLFFDEERTLEDKKIISSGAYSCRYLGYRYSYKDMNLESK</sequence>
<protein>
    <submittedName>
        <fullName evidence="2">Uncharacterized protein</fullName>
    </submittedName>
</protein>
<dbReference type="EMBL" id="FWXJ01000001">
    <property type="protein sequence ID" value="SMC30839.1"/>
    <property type="molecule type" value="Genomic_DNA"/>
</dbReference>
<dbReference type="STRING" id="1938817.SAMN06296008_101295"/>
<reference evidence="2 3" key="1">
    <citation type="submission" date="2017-04" db="EMBL/GenBank/DDBJ databases">
        <authorList>
            <person name="Afonso C.L."/>
            <person name="Miller P.J."/>
            <person name="Scott M.A."/>
            <person name="Spackman E."/>
            <person name="Goraichik I."/>
            <person name="Dimitrov K.M."/>
            <person name="Suarez D.L."/>
            <person name="Swayne D.E."/>
        </authorList>
    </citation>
    <scope>NUCLEOTIDE SEQUENCE [LARGE SCALE GENOMIC DNA]</scope>
    <source>
        <strain evidence="2 3">VK13</strain>
    </source>
</reference>
<dbReference type="AlphaFoldDB" id="A0A1W1Y3W5"/>
<evidence type="ECO:0000313" key="3">
    <source>
        <dbReference type="Proteomes" id="UP000192708"/>
    </source>
</evidence>
<dbReference type="RefSeq" id="WP_084282082.1">
    <property type="nucleotide sequence ID" value="NZ_FWXJ01000001.1"/>
</dbReference>
<keyword evidence="1" id="KW-0472">Membrane</keyword>
<proteinExistence type="predicted"/>
<evidence type="ECO:0000256" key="1">
    <source>
        <dbReference type="SAM" id="Phobius"/>
    </source>
</evidence>
<organism evidence="2 3">
    <name type="scientific">Polynucleobacter kasalickyi</name>
    <dbReference type="NCBI Taxonomy" id="1938817"/>
    <lineage>
        <taxon>Bacteria</taxon>
        <taxon>Pseudomonadati</taxon>
        <taxon>Pseudomonadota</taxon>
        <taxon>Betaproteobacteria</taxon>
        <taxon>Burkholderiales</taxon>
        <taxon>Burkholderiaceae</taxon>
        <taxon>Polynucleobacter</taxon>
    </lineage>
</organism>
<keyword evidence="1" id="KW-0812">Transmembrane</keyword>
<evidence type="ECO:0000313" key="2">
    <source>
        <dbReference type="EMBL" id="SMC30839.1"/>
    </source>
</evidence>